<dbReference type="EMBL" id="JARGCK010000025">
    <property type="protein sequence ID" value="MDK9867125.1"/>
    <property type="molecule type" value="Genomic_DNA"/>
</dbReference>
<keyword evidence="1" id="KW-0812">Transmembrane</keyword>
<dbReference type="RefSeq" id="WP_021340007.1">
    <property type="nucleotide sequence ID" value="NZ_CP157927.1"/>
</dbReference>
<dbReference type="Pfam" id="PF13955">
    <property type="entry name" value="Fst_toxin"/>
    <property type="match status" value="1"/>
</dbReference>
<proteinExistence type="predicted"/>
<name>A0AAW7AQH6_9STAP</name>
<evidence type="ECO:0000256" key="1">
    <source>
        <dbReference type="SAM" id="Phobius"/>
    </source>
</evidence>
<reference evidence="2" key="2">
    <citation type="submission" date="2023-03" db="EMBL/GenBank/DDBJ databases">
        <authorList>
            <person name="Vazquez L."/>
            <person name="Rodriguez J."/>
            <person name="Mayo B."/>
            <person name="Florez A.B."/>
        </authorList>
    </citation>
    <scope>NUCLEOTIDE SEQUENCE</scope>
    <source>
        <strain evidence="2">5A3I</strain>
    </source>
</reference>
<dbReference type="AlphaFoldDB" id="A0AAW7AQH6"/>
<evidence type="ECO:0000313" key="2">
    <source>
        <dbReference type="EMBL" id="MDK9867125.1"/>
    </source>
</evidence>
<protein>
    <submittedName>
        <fullName evidence="2">Type I toxin-antitoxin system Fst family toxin</fullName>
    </submittedName>
</protein>
<dbReference type="InterPro" id="IPR025882">
    <property type="entry name" value="Toxin_Fst"/>
</dbReference>
<keyword evidence="1" id="KW-0472">Membrane</keyword>
<sequence>MFSIIFVSIVAPIIVGVIITLFSYWLNNRDK</sequence>
<feature type="transmembrane region" description="Helical" evidence="1">
    <location>
        <begin position="6"/>
        <end position="26"/>
    </location>
</feature>
<reference evidence="2" key="1">
    <citation type="journal article" date="2023" name="Int. J. Mol. Sci.">
        <title>Antibiotic Resistance/Susceptibility Profiles of Staphylococcus equorum Strains from Cheese, and Genome Analysis for Antibiotic Resistance Genes.</title>
        <authorList>
            <person name="Vazquez L."/>
            <person name="Srednik M.E."/>
            <person name="Rodriguez J."/>
            <person name="Florez A.B."/>
            <person name="Mayo B."/>
        </authorList>
    </citation>
    <scope>NUCLEOTIDE SEQUENCE</scope>
    <source>
        <strain evidence="2">5A3I</strain>
    </source>
</reference>
<evidence type="ECO:0000313" key="3">
    <source>
        <dbReference type="Proteomes" id="UP001174037"/>
    </source>
</evidence>
<accession>A0AAW7AQH6</accession>
<organism evidence="2 3">
    <name type="scientific">Staphylococcus equorum</name>
    <dbReference type="NCBI Taxonomy" id="246432"/>
    <lineage>
        <taxon>Bacteria</taxon>
        <taxon>Bacillati</taxon>
        <taxon>Bacillota</taxon>
        <taxon>Bacilli</taxon>
        <taxon>Bacillales</taxon>
        <taxon>Staphylococcaceae</taxon>
        <taxon>Staphylococcus</taxon>
    </lineage>
</organism>
<dbReference type="Proteomes" id="UP001174037">
    <property type="component" value="Unassembled WGS sequence"/>
</dbReference>
<keyword evidence="1" id="KW-1133">Transmembrane helix</keyword>
<dbReference type="NCBIfam" id="NF033608">
    <property type="entry name" value="type_I_tox_Fst"/>
    <property type="match status" value="1"/>
</dbReference>
<dbReference type="GeneID" id="97229360"/>
<comment type="caution">
    <text evidence="2">The sequence shown here is derived from an EMBL/GenBank/DDBJ whole genome shotgun (WGS) entry which is preliminary data.</text>
</comment>
<gene>
    <name evidence="2" type="ORF">P1A27_14435</name>
</gene>